<dbReference type="RefSeq" id="WP_132770072.1">
    <property type="nucleotide sequence ID" value="NZ_SMAB01000020.1"/>
</dbReference>
<reference evidence="1 2" key="1">
    <citation type="submission" date="2019-03" db="EMBL/GenBank/DDBJ databases">
        <title>Genomic Encyclopedia of Type Strains, Phase IV (KMG-IV): sequencing the most valuable type-strain genomes for metagenomic binning, comparative biology and taxonomic classification.</title>
        <authorList>
            <person name="Goeker M."/>
        </authorList>
    </citation>
    <scope>NUCLEOTIDE SEQUENCE [LARGE SCALE GENOMIC DNA]</scope>
    <source>
        <strain evidence="1 2">DSM 23802</strain>
    </source>
</reference>
<dbReference type="EMBL" id="SMAB01000020">
    <property type="protein sequence ID" value="TCS79547.1"/>
    <property type="molecule type" value="Genomic_DNA"/>
</dbReference>
<organism evidence="1 2">
    <name type="scientific">Tepidibacillus fermentans</name>
    <dbReference type="NCBI Taxonomy" id="1281767"/>
    <lineage>
        <taxon>Bacteria</taxon>
        <taxon>Bacillati</taxon>
        <taxon>Bacillota</taxon>
        <taxon>Bacilli</taxon>
        <taxon>Bacillales</taxon>
        <taxon>Bacillaceae</taxon>
        <taxon>Tepidibacillus</taxon>
    </lineage>
</organism>
<dbReference type="Proteomes" id="UP000295788">
    <property type="component" value="Unassembled WGS sequence"/>
</dbReference>
<sequence length="93" mass="11044">MERNEKRVVCDLPWCKLILWFDENMVPMVELIDKKDPTHNVQTTALWFVEEFLTSYAFILTNIPEISKFRGIVLQGREVLEEYYDGLSVDDEE</sequence>
<gene>
    <name evidence="1" type="ORF">EDD72_1205</name>
</gene>
<comment type="caution">
    <text evidence="1">The sequence shown here is derived from an EMBL/GenBank/DDBJ whole genome shotgun (WGS) entry which is preliminary data.</text>
</comment>
<evidence type="ECO:0000313" key="2">
    <source>
        <dbReference type="Proteomes" id="UP000295788"/>
    </source>
</evidence>
<proteinExistence type="predicted"/>
<name>A0A4R3K9B7_9BACI</name>
<dbReference type="OrthoDB" id="9856642at2"/>
<evidence type="ECO:0000313" key="1">
    <source>
        <dbReference type="EMBL" id="TCS79547.1"/>
    </source>
</evidence>
<dbReference type="AlphaFoldDB" id="A0A4R3K9B7"/>
<keyword evidence="2" id="KW-1185">Reference proteome</keyword>
<protein>
    <submittedName>
        <fullName evidence="1">Uncharacterized protein</fullName>
    </submittedName>
</protein>
<accession>A0A4R3K9B7</accession>